<dbReference type="InterPro" id="IPR042245">
    <property type="entry name" value="Tgt2/MlaC_sf"/>
</dbReference>
<name>A0A0F3QKM9_RICBE</name>
<dbReference type="PANTHER" id="PTHR36573">
    <property type="entry name" value="INTERMEMBRANE PHOSPHOLIPID TRANSPORT SYSTEM BINDING PROTEIN MLAC"/>
    <property type="match status" value="1"/>
</dbReference>
<dbReference type="AlphaFoldDB" id="A0A0F3QKM9"/>
<dbReference type="RefSeq" id="WP_012151559.1">
    <property type="nucleotide sequence ID" value="NZ_LAOJ01000001.1"/>
</dbReference>
<dbReference type="Pfam" id="PF05494">
    <property type="entry name" value="MlaC"/>
    <property type="match status" value="1"/>
</dbReference>
<organism evidence="2 3">
    <name type="scientific">Rickettsia bellii str. RML Mogi</name>
    <dbReference type="NCBI Taxonomy" id="1359194"/>
    <lineage>
        <taxon>Bacteria</taxon>
        <taxon>Pseudomonadati</taxon>
        <taxon>Pseudomonadota</taxon>
        <taxon>Alphaproteobacteria</taxon>
        <taxon>Rickettsiales</taxon>
        <taxon>Rickettsiaceae</taxon>
        <taxon>Rickettsieae</taxon>
        <taxon>Rickettsia</taxon>
        <taxon>belli group</taxon>
    </lineage>
</organism>
<feature type="chain" id="PRO_5002465741" evidence="1">
    <location>
        <begin position="20"/>
        <end position="194"/>
    </location>
</feature>
<protein>
    <submittedName>
        <fullName evidence="2">Toluene tolerance, Ttg2 family protein</fullName>
    </submittedName>
</protein>
<gene>
    <name evidence="2" type="ORF">RBEMOGI_1434</name>
</gene>
<dbReference type="PATRIC" id="fig|1359194.3.peg.1463"/>
<dbReference type="EMBL" id="LAOJ01000001">
    <property type="protein sequence ID" value="KJV92797.1"/>
    <property type="molecule type" value="Genomic_DNA"/>
</dbReference>
<reference evidence="2 3" key="1">
    <citation type="submission" date="2015-02" db="EMBL/GenBank/DDBJ databases">
        <title>Genome Sequencing of Rickettsiales.</title>
        <authorList>
            <person name="Daugherty S.C."/>
            <person name="Su Q."/>
            <person name="Abolude K."/>
            <person name="Beier-Sexton M."/>
            <person name="Carlyon J.A."/>
            <person name="Carter R."/>
            <person name="Day N.P."/>
            <person name="Dumler S.J."/>
            <person name="Dyachenko V."/>
            <person name="Godinez A."/>
            <person name="Kurtti T.J."/>
            <person name="Lichay M."/>
            <person name="Mullins K.E."/>
            <person name="Ott S."/>
            <person name="Pappas-Brown V."/>
            <person name="Paris D.H."/>
            <person name="Patel P."/>
            <person name="Richards A.L."/>
            <person name="Sadzewicz L."/>
            <person name="Sears K."/>
            <person name="Seidman D."/>
            <person name="Sengamalay N."/>
            <person name="Stenos J."/>
            <person name="Tallon L.J."/>
            <person name="Vincent G."/>
            <person name="Fraser C.M."/>
            <person name="Munderloh U."/>
            <person name="Dunning-Hotopp J.C."/>
        </authorList>
    </citation>
    <scope>NUCLEOTIDE SEQUENCE [LARGE SCALE GENOMIC DNA]</scope>
    <source>
        <strain evidence="2 3">RML Mogi</strain>
    </source>
</reference>
<dbReference type="Proteomes" id="UP000033689">
    <property type="component" value="Unassembled WGS sequence"/>
</dbReference>
<dbReference type="InterPro" id="IPR008869">
    <property type="entry name" value="MlaC/ttg2D"/>
</dbReference>
<dbReference type="PANTHER" id="PTHR36573:SF1">
    <property type="entry name" value="INTERMEMBRANE PHOSPHOLIPID TRANSPORT SYSTEM BINDING PROTEIN MLAC"/>
    <property type="match status" value="1"/>
</dbReference>
<evidence type="ECO:0000313" key="2">
    <source>
        <dbReference type="EMBL" id="KJV92797.1"/>
    </source>
</evidence>
<evidence type="ECO:0000313" key="3">
    <source>
        <dbReference type="Proteomes" id="UP000033689"/>
    </source>
</evidence>
<keyword evidence="1" id="KW-0732">Signal</keyword>
<feature type="signal peptide" evidence="1">
    <location>
        <begin position="1"/>
        <end position="19"/>
    </location>
</feature>
<dbReference type="Gene3D" id="3.10.450.710">
    <property type="entry name" value="Tgt2/MlaC"/>
    <property type="match status" value="1"/>
</dbReference>
<dbReference type="STRING" id="33990.A3306_02375"/>
<accession>A0A0F3QKM9</accession>
<sequence length="194" mass="21750">MQKIITSLFLLIFTFSSYADDNAPAGLNDYVTNLVNEASTTLNNPNLSQDAKVAKARELMHNNLDFDWMARYTLGRNGVQTLSKEQIAKFTEVYSKYVTKAYTDLIKDYKGEKPQVTGVHVLSPKDSMVSMNINNKGQDIKVEYLVRKMENGKFKVSDVITEGVSLIGAQQQDFTSTLKDQGFDALVQSLQSRS</sequence>
<proteinExistence type="predicted"/>
<comment type="caution">
    <text evidence="2">The sequence shown here is derived from an EMBL/GenBank/DDBJ whole genome shotgun (WGS) entry which is preliminary data.</text>
</comment>
<evidence type="ECO:0000256" key="1">
    <source>
        <dbReference type="SAM" id="SignalP"/>
    </source>
</evidence>